<reference evidence="5" key="1">
    <citation type="submission" date="2016-02" db="EMBL/GenBank/DDBJ databases">
        <title>Halorhodospira halochloris DSM-1059 complete genome, version 2.</title>
        <authorList>
            <person name="Tsukatani Y."/>
        </authorList>
    </citation>
    <scope>NUCLEOTIDE SEQUENCE</scope>
    <source>
        <strain evidence="5">DSM 1059</strain>
    </source>
</reference>
<comment type="cofactor">
    <cofactor evidence="4">
        <name>Mg(2+)</name>
        <dbReference type="ChEBI" id="CHEBI:18420"/>
    </cofactor>
</comment>
<evidence type="ECO:0000313" key="6">
    <source>
        <dbReference type="Proteomes" id="UP000218890"/>
    </source>
</evidence>
<dbReference type="NCBIfam" id="TIGR01484">
    <property type="entry name" value="HAD-SF-IIB"/>
    <property type="match status" value="1"/>
</dbReference>
<dbReference type="UniPathway" id="UPA00299"/>
<dbReference type="AlphaFoldDB" id="A0A0X8X6G1"/>
<dbReference type="Gene3D" id="3.40.50.1000">
    <property type="entry name" value="HAD superfamily/HAD-like"/>
    <property type="match status" value="1"/>
</dbReference>
<dbReference type="PANTHER" id="PTHR43768:SF3">
    <property type="entry name" value="TREHALOSE 6-PHOSPHATE PHOSPHATASE"/>
    <property type="match status" value="1"/>
</dbReference>
<comment type="catalytic activity">
    <reaction evidence="4">
        <text>alpha,alpha-trehalose 6-phosphate + H2O = alpha,alpha-trehalose + phosphate</text>
        <dbReference type="Rhea" id="RHEA:23420"/>
        <dbReference type="ChEBI" id="CHEBI:15377"/>
        <dbReference type="ChEBI" id="CHEBI:16551"/>
        <dbReference type="ChEBI" id="CHEBI:43474"/>
        <dbReference type="ChEBI" id="CHEBI:58429"/>
        <dbReference type="EC" id="3.1.3.12"/>
    </reaction>
</comment>
<keyword evidence="6" id="KW-1185">Reference proteome</keyword>
<dbReference type="InterPro" id="IPR006379">
    <property type="entry name" value="HAD-SF_hydro_IIB"/>
</dbReference>
<evidence type="ECO:0000256" key="1">
    <source>
        <dbReference type="ARBA" id="ARBA00005199"/>
    </source>
</evidence>
<dbReference type="GO" id="GO:0000287">
    <property type="term" value="F:magnesium ion binding"/>
    <property type="evidence" value="ECO:0007669"/>
    <property type="project" value="UniProtKB-ARBA"/>
</dbReference>
<evidence type="ECO:0000256" key="2">
    <source>
        <dbReference type="ARBA" id="ARBA00008770"/>
    </source>
</evidence>
<dbReference type="InterPro" id="IPR023214">
    <property type="entry name" value="HAD_sf"/>
</dbReference>
<dbReference type="InterPro" id="IPR003337">
    <property type="entry name" value="Trehalose_PPase"/>
</dbReference>
<comment type="pathway">
    <text evidence="1 4">Glycan biosynthesis; trehalose biosynthesis.</text>
</comment>
<sequence>MHLFEPEVKRELLDRLAGEQIPLFLDYDGTLTPIVDDPSQAVLDERMRELLASLAERHSVALVSGRDLPTLQGFARLEQVYYAGSHGFDIAGPGGLKQRNAEGEACVEELDKAQAELEGRLANIAGWALERKAFALAVHFRHVAEGEREQLAATVQEIVAAHPKLRLGHGKMVFELQPDVPWDKGRAVLWLLEALGLDKPGVTPLYLGDDWTDEDAFKALQGKGIGIFVGELERETAAQYQLSSVEEVKQFFELLLQEGQ</sequence>
<dbReference type="Pfam" id="PF02358">
    <property type="entry name" value="Trehalose_PPase"/>
    <property type="match status" value="1"/>
</dbReference>
<evidence type="ECO:0000256" key="4">
    <source>
        <dbReference type="RuleBase" id="RU361117"/>
    </source>
</evidence>
<dbReference type="EC" id="3.1.3.12" evidence="4"/>
<dbReference type="KEGG" id="hhk:HH1059_23320"/>
<accession>A0A0X8X6G1</accession>
<gene>
    <name evidence="5" type="ORF">HH1059_23320</name>
</gene>
<keyword evidence="4" id="KW-0460">Magnesium</keyword>
<keyword evidence="4" id="KW-0479">Metal-binding</keyword>
<dbReference type="SUPFAM" id="SSF56784">
    <property type="entry name" value="HAD-like"/>
    <property type="match status" value="1"/>
</dbReference>
<dbReference type="InterPro" id="IPR044651">
    <property type="entry name" value="OTSB-like"/>
</dbReference>
<dbReference type="GO" id="GO:0004805">
    <property type="term" value="F:trehalose-phosphatase activity"/>
    <property type="evidence" value="ECO:0007669"/>
    <property type="project" value="UniProtKB-EC"/>
</dbReference>
<comment type="function">
    <text evidence="4">Removes the phosphate from trehalose 6-phosphate to produce free trehalose.</text>
</comment>
<dbReference type="EMBL" id="AP017372">
    <property type="protein sequence ID" value="BAU56401.1"/>
    <property type="molecule type" value="Genomic_DNA"/>
</dbReference>
<comment type="similarity">
    <text evidence="2 4">Belongs to the trehalose phosphatase family.</text>
</comment>
<organism evidence="5 6">
    <name type="scientific">Halorhodospira halochloris</name>
    <name type="common">Ectothiorhodospira halochloris</name>
    <dbReference type="NCBI Taxonomy" id="1052"/>
    <lineage>
        <taxon>Bacteria</taxon>
        <taxon>Pseudomonadati</taxon>
        <taxon>Pseudomonadota</taxon>
        <taxon>Gammaproteobacteria</taxon>
        <taxon>Chromatiales</taxon>
        <taxon>Ectothiorhodospiraceae</taxon>
        <taxon>Halorhodospira</taxon>
    </lineage>
</organism>
<keyword evidence="3 4" id="KW-0378">Hydrolase</keyword>
<name>A0A0X8X6G1_HALHR</name>
<dbReference type="PANTHER" id="PTHR43768">
    <property type="entry name" value="TREHALOSE 6-PHOSPHATE PHOSPHATASE"/>
    <property type="match status" value="1"/>
</dbReference>
<dbReference type="NCBIfam" id="TIGR00685">
    <property type="entry name" value="T6PP"/>
    <property type="match status" value="1"/>
</dbReference>
<evidence type="ECO:0000256" key="3">
    <source>
        <dbReference type="ARBA" id="ARBA00022801"/>
    </source>
</evidence>
<dbReference type="Proteomes" id="UP000218890">
    <property type="component" value="Chromosome"/>
</dbReference>
<proteinExistence type="inferred from homology"/>
<evidence type="ECO:0000313" key="5">
    <source>
        <dbReference type="EMBL" id="BAU56401.1"/>
    </source>
</evidence>
<dbReference type="InterPro" id="IPR036412">
    <property type="entry name" value="HAD-like_sf"/>
</dbReference>
<dbReference type="GO" id="GO:0005992">
    <property type="term" value="P:trehalose biosynthetic process"/>
    <property type="evidence" value="ECO:0007669"/>
    <property type="project" value="UniProtKB-UniPathway"/>
</dbReference>
<protein>
    <recommendedName>
        <fullName evidence="4">Trehalose 6-phosphate phosphatase</fullName>
        <ecNumber evidence="4">3.1.3.12</ecNumber>
    </recommendedName>
</protein>
<dbReference type="Gene3D" id="3.30.70.1020">
    <property type="entry name" value="Trehalose-6-phosphate phosphatase related protein, domain 2"/>
    <property type="match status" value="1"/>
</dbReference>